<accession>A0ABY9L1J5</accession>
<dbReference type="RefSeq" id="WP_306386996.1">
    <property type="nucleotide sequence ID" value="NZ_CP132482.1"/>
</dbReference>
<name>A0ABY9L1J5_9LACO</name>
<dbReference type="EMBL" id="CP132482">
    <property type="protein sequence ID" value="WLV77530.1"/>
    <property type="molecule type" value="Genomic_DNA"/>
</dbReference>
<proteinExistence type="predicted"/>
<protein>
    <submittedName>
        <fullName evidence="1">Uncharacterized protein</fullName>
    </submittedName>
</protein>
<keyword evidence="2" id="KW-1185">Reference proteome</keyword>
<dbReference type="Proteomes" id="UP001233112">
    <property type="component" value="Chromosome"/>
</dbReference>
<evidence type="ECO:0000313" key="2">
    <source>
        <dbReference type="Proteomes" id="UP001233112"/>
    </source>
</evidence>
<organism evidence="1 2">
    <name type="scientific">Lacticaseibacillus parahuelsenbergensis</name>
    <dbReference type="NCBI Taxonomy" id="3068305"/>
    <lineage>
        <taxon>Bacteria</taxon>
        <taxon>Bacillati</taxon>
        <taxon>Bacillota</taxon>
        <taxon>Bacilli</taxon>
        <taxon>Lactobacillales</taxon>
        <taxon>Lactobacillaceae</taxon>
        <taxon>Lacticaseibacillus</taxon>
    </lineage>
</organism>
<reference evidence="1 2" key="1">
    <citation type="submission" date="2023-08" db="EMBL/GenBank/DDBJ databases">
        <authorList>
            <person name="Buchebner-Jance M."/>
        </authorList>
    </citation>
    <scope>NUCLEOTIDE SEQUENCE [LARGE SCALE GENOMIC DNA]</scope>
    <source>
        <strain evidence="1 2">NCIMB 15471</strain>
    </source>
</reference>
<sequence>MNAFIWLIVITPVNQTMLLLDANVLPEPLEIKGSKFNKYVHRSCNYAL</sequence>
<evidence type="ECO:0000313" key="1">
    <source>
        <dbReference type="EMBL" id="WLV77530.1"/>
    </source>
</evidence>
<gene>
    <name evidence="1" type="ORF">LACPH_002284</name>
</gene>